<evidence type="ECO:0000256" key="5">
    <source>
        <dbReference type="ARBA" id="ARBA00007739"/>
    </source>
</evidence>
<dbReference type="InterPro" id="IPR031376">
    <property type="entry name" value="PCB_OB"/>
</dbReference>
<keyword evidence="18" id="KW-0573">Peptidoglycan synthesis</keyword>
<evidence type="ECO:0000256" key="22">
    <source>
        <dbReference type="ARBA" id="ARBA00023268"/>
    </source>
</evidence>
<dbReference type="Pfam" id="PF17092">
    <property type="entry name" value="PCB_OB"/>
    <property type="match status" value="1"/>
</dbReference>
<keyword evidence="20" id="KW-0472">Membrane</keyword>
<feature type="compositionally biased region" description="Basic and acidic residues" evidence="28">
    <location>
        <begin position="789"/>
        <end position="805"/>
    </location>
</feature>
<dbReference type="Proteomes" id="UP000199758">
    <property type="component" value="Unassembled WGS sequence"/>
</dbReference>
<dbReference type="GO" id="GO:0008955">
    <property type="term" value="F:peptidoglycan glycosyltransferase activity"/>
    <property type="evidence" value="ECO:0007669"/>
    <property type="project" value="UniProtKB-EC"/>
</dbReference>
<dbReference type="SUPFAM" id="SSF56601">
    <property type="entry name" value="beta-lactamase/transpeptidase-like"/>
    <property type="match status" value="1"/>
</dbReference>
<dbReference type="InterPro" id="IPR023346">
    <property type="entry name" value="Lysozyme-like_dom_sf"/>
</dbReference>
<dbReference type="AlphaFoldDB" id="A0A1M5L9W1"/>
<evidence type="ECO:0000256" key="25">
    <source>
        <dbReference type="ARBA" id="ARBA00044770"/>
    </source>
</evidence>
<evidence type="ECO:0000256" key="24">
    <source>
        <dbReference type="ARBA" id="ARBA00034000"/>
    </source>
</evidence>
<evidence type="ECO:0000259" key="31">
    <source>
        <dbReference type="Pfam" id="PF17092"/>
    </source>
</evidence>
<dbReference type="SUPFAM" id="SSF53955">
    <property type="entry name" value="Lysozyme-like"/>
    <property type="match status" value="1"/>
</dbReference>
<evidence type="ECO:0000256" key="23">
    <source>
        <dbReference type="ARBA" id="ARBA00023316"/>
    </source>
</evidence>
<dbReference type="GO" id="GO:0046677">
    <property type="term" value="P:response to antibiotic"/>
    <property type="evidence" value="ECO:0007669"/>
    <property type="project" value="UniProtKB-KW"/>
</dbReference>
<evidence type="ECO:0000256" key="14">
    <source>
        <dbReference type="ARBA" id="ARBA00022692"/>
    </source>
</evidence>
<dbReference type="InterPro" id="IPR001460">
    <property type="entry name" value="PCN-bd_Tpept"/>
</dbReference>
<evidence type="ECO:0000256" key="17">
    <source>
        <dbReference type="ARBA" id="ARBA00022968"/>
    </source>
</evidence>
<evidence type="ECO:0000256" key="12">
    <source>
        <dbReference type="ARBA" id="ARBA00022676"/>
    </source>
</evidence>
<evidence type="ECO:0000256" key="13">
    <source>
        <dbReference type="ARBA" id="ARBA00022679"/>
    </source>
</evidence>
<feature type="domain" description="Glycosyl transferase family 51" evidence="30">
    <location>
        <begin position="58"/>
        <end position="233"/>
    </location>
</feature>
<name>A0A1M5L9W1_9GAMM</name>
<dbReference type="GO" id="GO:0009002">
    <property type="term" value="F:serine-type D-Ala-D-Ala carboxypeptidase activity"/>
    <property type="evidence" value="ECO:0007669"/>
    <property type="project" value="UniProtKB-EC"/>
</dbReference>
<evidence type="ECO:0000256" key="10">
    <source>
        <dbReference type="ARBA" id="ARBA00022645"/>
    </source>
</evidence>
<evidence type="ECO:0000256" key="11">
    <source>
        <dbReference type="ARBA" id="ARBA00022670"/>
    </source>
</evidence>
<dbReference type="UniPathway" id="UPA00219"/>
<dbReference type="GO" id="GO:0008658">
    <property type="term" value="F:penicillin binding"/>
    <property type="evidence" value="ECO:0007669"/>
    <property type="project" value="InterPro"/>
</dbReference>
<dbReference type="GO" id="GO:0009252">
    <property type="term" value="P:peptidoglycan biosynthetic process"/>
    <property type="evidence" value="ECO:0007669"/>
    <property type="project" value="UniProtKB-UniPathway"/>
</dbReference>
<dbReference type="InterPro" id="IPR012338">
    <property type="entry name" value="Beta-lactam/transpept-like"/>
</dbReference>
<dbReference type="STRING" id="490188.SAMN04488068_0789"/>
<dbReference type="InterPro" id="IPR050396">
    <property type="entry name" value="Glycosyltr_51/Transpeptidase"/>
</dbReference>
<dbReference type="Pfam" id="PF00912">
    <property type="entry name" value="Transgly"/>
    <property type="match status" value="1"/>
</dbReference>
<protein>
    <recommendedName>
        <fullName evidence="7">Penicillin-binding protein 1A</fullName>
        <ecNumber evidence="25">2.4.99.28</ecNumber>
        <ecNumber evidence="6">3.4.16.4</ecNumber>
    </recommendedName>
</protein>
<keyword evidence="33" id="KW-1185">Reference proteome</keyword>
<keyword evidence="14" id="KW-0812">Transmembrane</keyword>
<evidence type="ECO:0000256" key="6">
    <source>
        <dbReference type="ARBA" id="ARBA00012448"/>
    </source>
</evidence>
<keyword evidence="11" id="KW-0645">Protease</keyword>
<comment type="pathway">
    <text evidence="3">Cell wall biogenesis; peptidoglycan biosynthesis.</text>
</comment>
<dbReference type="Gene3D" id="1.10.3810.10">
    <property type="entry name" value="Biosynthetic peptidoglycan transglycosylase-like"/>
    <property type="match status" value="1"/>
</dbReference>
<evidence type="ECO:0000256" key="3">
    <source>
        <dbReference type="ARBA" id="ARBA00004752"/>
    </source>
</evidence>
<feature type="domain" description="Penicillin-binding protein transpeptidase" evidence="29">
    <location>
        <begin position="424"/>
        <end position="700"/>
    </location>
</feature>
<evidence type="ECO:0000256" key="19">
    <source>
        <dbReference type="ARBA" id="ARBA00022989"/>
    </source>
</evidence>
<keyword evidence="19" id="KW-1133">Transmembrane helix</keyword>
<keyword evidence="13" id="KW-0808">Transferase</keyword>
<dbReference type="GO" id="GO:0005886">
    <property type="term" value="C:plasma membrane"/>
    <property type="evidence" value="ECO:0007669"/>
    <property type="project" value="UniProtKB-SubCell"/>
</dbReference>
<dbReference type="FunFam" id="1.10.3810.10:FF:000003">
    <property type="entry name" value="Penicillin-binding protein 1a"/>
    <property type="match status" value="1"/>
</dbReference>
<evidence type="ECO:0000256" key="2">
    <source>
        <dbReference type="ARBA" id="ARBA00004249"/>
    </source>
</evidence>
<evidence type="ECO:0000256" key="1">
    <source>
        <dbReference type="ARBA" id="ARBA00002624"/>
    </source>
</evidence>
<feature type="region of interest" description="Disordered" evidence="28">
    <location>
        <begin position="784"/>
        <end position="805"/>
    </location>
</feature>
<keyword evidence="16" id="KW-0133">Cell shape</keyword>
<dbReference type="GO" id="GO:0008360">
    <property type="term" value="P:regulation of cell shape"/>
    <property type="evidence" value="ECO:0007669"/>
    <property type="project" value="UniProtKB-KW"/>
</dbReference>
<evidence type="ECO:0000256" key="27">
    <source>
        <dbReference type="ARBA" id="ARBA00060592"/>
    </source>
</evidence>
<keyword evidence="22" id="KW-0511">Multifunctional enzyme</keyword>
<evidence type="ECO:0000313" key="32">
    <source>
        <dbReference type="EMBL" id="SHG61892.1"/>
    </source>
</evidence>
<dbReference type="EMBL" id="FQWZ01000002">
    <property type="protein sequence ID" value="SHG61892.1"/>
    <property type="molecule type" value="Genomic_DNA"/>
</dbReference>
<dbReference type="PANTHER" id="PTHR32282:SF27">
    <property type="entry name" value="PENICILLIN-BINDING PROTEIN 1A"/>
    <property type="match status" value="1"/>
</dbReference>
<evidence type="ECO:0000256" key="16">
    <source>
        <dbReference type="ARBA" id="ARBA00022960"/>
    </source>
</evidence>
<sequence length="805" mass="87928">MRLPSRMLLILAGLILVGFGLLTGAFFAAQWHYGRQLPPVSAIREIQLQVPLRVYTRDGKLIGEFGAERRAPLRYDQMPQRIVDAFLAAEDDRFFDHPGVDWKGLLRAGFVLATTGQKSQGGSTITMQLARNVFLSPERSYVRKFKEILLAMRMEHELTKQEILETYLNKIFLGQRAYGVGAAAQVYFGVEPAELSWSQAALLAGLPKAPSRDNPVSAPERAKERRNYVLRRLRSLEKISELDYQAALAEPVTLRAALPMVDVDAHYVAEMVRAEMVSRYGEGAYTGGYRVTATIDSTRQAAANRAVRAALIAYEERHGWRGPETVLPESLLAETQTGRASADGLGGFLDALPTAAGLVPAAVVSFDAGSLRLLTRSSGLVELAPEDYKWAGLSAKKTLKRGDVVRVRRDGERWRLAKLPQAQGSLVALDPHDGALVALVGGYDFLLNKYNRVLQAHRQVGSGFKPFLYTSAFQFGFTPASIVLDAPVVFDDANLEGAWRPENYGGDFKGPMRLREALVQSRNLVSVRLLQAVGVDFARDFISRFGLPKDRMPRDLSMALGSATFTPMEMARAYSVLANGGFLVEPYFIDEILDSRGQSLFKAKPLVACAECAQQIVDSSSQTAAAAPGKPAAALPPTPSADGLAPQVVDPGLVWMVDDVLREVVTRGTATQARALGRADIRGKTGTTNDETDAWFNGFNTQLVAITWVGFDQPQPLGRGEVGGRAALPIWIDFMRTALKGRPESVLPTPSTLVPVAVDSRSGRPVATETPGAITEYMPAERLQQVQQDAERAPPEKTVSEDELF</sequence>
<evidence type="ECO:0000256" key="28">
    <source>
        <dbReference type="SAM" id="MobiDB-lite"/>
    </source>
</evidence>
<keyword evidence="23" id="KW-0961">Cell wall biogenesis/degradation</keyword>
<dbReference type="PANTHER" id="PTHR32282">
    <property type="entry name" value="BINDING PROTEIN TRANSPEPTIDASE, PUTATIVE-RELATED"/>
    <property type="match status" value="1"/>
</dbReference>
<comment type="pathway">
    <text evidence="27">Glycan biosynthesis.</text>
</comment>
<dbReference type="Pfam" id="PF00905">
    <property type="entry name" value="Transpeptidase"/>
    <property type="match status" value="1"/>
</dbReference>
<keyword evidence="10" id="KW-0121">Carboxypeptidase</keyword>
<dbReference type="EC" id="2.4.99.28" evidence="25"/>
<keyword evidence="9" id="KW-0997">Cell inner membrane</keyword>
<dbReference type="NCBIfam" id="TIGR02074">
    <property type="entry name" value="PBP_1a_fam"/>
    <property type="match status" value="1"/>
</dbReference>
<evidence type="ECO:0000256" key="8">
    <source>
        <dbReference type="ARBA" id="ARBA00022475"/>
    </source>
</evidence>
<organism evidence="32 33">
    <name type="scientific">Hydrocarboniphaga daqingensis</name>
    <dbReference type="NCBI Taxonomy" id="490188"/>
    <lineage>
        <taxon>Bacteria</taxon>
        <taxon>Pseudomonadati</taxon>
        <taxon>Pseudomonadota</taxon>
        <taxon>Gammaproteobacteria</taxon>
        <taxon>Nevskiales</taxon>
        <taxon>Nevskiaceae</taxon>
        <taxon>Hydrocarboniphaga</taxon>
    </lineage>
</organism>
<evidence type="ECO:0000256" key="4">
    <source>
        <dbReference type="ARBA" id="ARBA00007090"/>
    </source>
</evidence>
<comment type="catalytic activity">
    <reaction evidence="24">
        <text>Preferential cleavage: (Ac)2-L-Lys-D-Ala-|-D-Ala. Also transpeptidation of peptidyl-alanyl moieties that are N-acyl substituents of D-alanine.</text>
        <dbReference type="EC" id="3.4.16.4"/>
    </reaction>
</comment>
<dbReference type="InterPro" id="IPR036950">
    <property type="entry name" value="PBP_transglycosylase"/>
</dbReference>
<comment type="subcellular location">
    <subcellularLocation>
        <location evidence="2">Cell inner membrane</location>
        <topology evidence="2">Single-pass type II membrane protein</topology>
    </subcellularLocation>
</comment>
<dbReference type="Gene3D" id="3.40.710.10">
    <property type="entry name" value="DD-peptidase/beta-lactamase superfamily"/>
    <property type="match status" value="2"/>
</dbReference>
<evidence type="ECO:0000256" key="26">
    <source>
        <dbReference type="ARBA" id="ARBA00049902"/>
    </source>
</evidence>
<evidence type="ECO:0000259" key="30">
    <source>
        <dbReference type="Pfam" id="PF00912"/>
    </source>
</evidence>
<dbReference type="GO" id="GO:0071555">
    <property type="term" value="P:cell wall organization"/>
    <property type="evidence" value="ECO:0007669"/>
    <property type="project" value="UniProtKB-KW"/>
</dbReference>
<keyword evidence="17" id="KW-0735">Signal-anchor</keyword>
<dbReference type="InterPro" id="IPR001264">
    <property type="entry name" value="Glyco_trans_51"/>
</dbReference>
<evidence type="ECO:0000256" key="15">
    <source>
        <dbReference type="ARBA" id="ARBA00022801"/>
    </source>
</evidence>
<keyword evidence="8" id="KW-1003">Cell membrane</keyword>
<accession>A0A1M5L9W1</accession>
<feature type="domain" description="Penicillin-binding protein OB-like" evidence="31">
    <location>
        <begin position="320"/>
        <end position="422"/>
    </location>
</feature>
<keyword evidence="15" id="KW-0378">Hydrolase</keyword>
<evidence type="ECO:0000256" key="20">
    <source>
        <dbReference type="ARBA" id="ARBA00023136"/>
    </source>
</evidence>
<proteinExistence type="inferred from homology"/>
<evidence type="ECO:0000256" key="7">
    <source>
        <dbReference type="ARBA" id="ARBA00018638"/>
    </source>
</evidence>
<evidence type="ECO:0000313" key="33">
    <source>
        <dbReference type="Proteomes" id="UP000199758"/>
    </source>
</evidence>
<evidence type="ECO:0000256" key="9">
    <source>
        <dbReference type="ARBA" id="ARBA00022519"/>
    </source>
</evidence>
<evidence type="ECO:0000256" key="21">
    <source>
        <dbReference type="ARBA" id="ARBA00023251"/>
    </source>
</evidence>
<evidence type="ECO:0000259" key="29">
    <source>
        <dbReference type="Pfam" id="PF00905"/>
    </source>
</evidence>
<comment type="function">
    <text evidence="1">Cell wall formation. Synthesis of cross-linked peptidoglycan from the lipid intermediates. The enzyme has a penicillin-insensitive transglycosylase N-terminal domain (formation of linear glycan strands) and a penicillin-sensitive transpeptidase C-terminal domain (cross-linking of the peptide subunits).</text>
</comment>
<keyword evidence="12" id="KW-0328">Glycosyltransferase</keyword>
<dbReference type="GO" id="GO:0030288">
    <property type="term" value="C:outer membrane-bounded periplasmic space"/>
    <property type="evidence" value="ECO:0007669"/>
    <property type="project" value="TreeGrafter"/>
</dbReference>
<comment type="similarity">
    <text evidence="4">In the C-terminal section; belongs to the transpeptidase family.</text>
</comment>
<dbReference type="EC" id="3.4.16.4" evidence="6"/>
<keyword evidence="21" id="KW-0046">Antibiotic resistance</keyword>
<dbReference type="RefSeq" id="WP_245793109.1">
    <property type="nucleotide sequence ID" value="NZ_FQWZ01000002.1"/>
</dbReference>
<comment type="similarity">
    <text evidence="5">In the N-terminal section; belongs to the glycosyltransferase 51 family.</text>
</comment>
<dbReference type="GO" id="GO:0006508">
    <property type="term" value="P:proteolysis"/>
    <property type="evidence" value="ECO:0007669"/>
    <property type="project" value="UniProtKB-KW"/>
</dbReference>
<comment type="catalytic activity">
    <reaction evidence="26">
        <text>[GlcNAc-(1-&gt;4)-Mur2Ac(oyl-L-Ala-gamma-D-Glu-L-Lys-D-Ala-D-Ala)](n)-di-trans,octa-cis-undecaprenyl diphosphate + beta-D-GlcNAc-(1-&gt;4)-Mur2Ac(oyl-L-Ala-gamma-D-Glu-L-Lys-D-Ala-D-Ala)-di-trans,octa-cis-undecaprenyl diphosphate = [GlcNAc-(1-&gt;4)-Mur2Ac(oyl-L-Ala-gamma-D-Glu-L-Lys-D-Ala-D-Ala)](n+1)-di-trans,octa-cis-undecaprenyl diphosphate + di-trans,octa-cis-undecaprenyl diphosphate + H(+)</text>
        <dbReference type="Rhea" id="RHEA:23708"/>
        <dbReference type="Rhea" id="RHEA-COMP:9602"/>
        <dbReference type="Rhea" id="RHEA-COMP:9603"/>
        <dbReference type="ChEBI" id="CHEBI:15378"/>
        <dbReference type="ChEBI" id="CHEBI:58405"/>
        <dbReference type="ChEBI" id="CHEBI:60033"/>
        <dbReference type="ChEBI" id="CHEBI:78435"/>
        <dbReference type="EC" id="2.4.99.28"/>
    </reaction>
</comment>
<gene>
    <name evidence="32" type="ORF">SAMN04488068_0789</name>
</gene>
<reference evidence="32 33" key="1">
    <citation type="submission" date="2016-11" db="EMBL/GenBank/DDBJ databases">
        <authorList>
            <person name="Jaros S."/>
            <person name="Januszkiewicz K."/>
            <person name="Wedrychowicz H."/>
        </authorList>
    </citation>
    <scope>NUCLEOTIDE SEQUENCE [LARGE SCALE GENOMIC DNA]</scope>
    <source>
        <strain evidence="32 33">CGMCC 1.7049</strain>
    </source>
</reference>
<evidence type="ECO:0000256" key="18">
    <source>
        <dbReference type="ARBA" id="ARBA00022984"/>
    </source>
</evidence>